<dbReference type="Pfam" id="PF00582">
    <property type="entry name" value="Usp"/>
    <property type="match status" value="1"/>
</dbReference>
<dbReference type="InterPro" id="IPR006016">
    <property type="entry name" value="UspA"/>
</dbReference>
<sequence>MNGLSTISSLLMLRATLSHSSSSTPSHLPSLPLDTLALVNDVSSEVSEGDARQVLCEAVDKYHASILVVNFGSVSDYCAHHAHCSVMVVRKPKTKTKH</sequence>
<dbReference type="InterPro" id="IPR014729">
    <property type="entry name" value="Rossmann-like_a/b/a_fold"/>
</dbReference>
<evidence type="ECO:0000259" key="2">
    <source>
        <dbReference type="Pfam" id="PF00582"/>
    </source>
</evidence>
<reference evidence="3 4" key="1">
    <citation type="submission" date="2022-03" db="EMBL/GenBank/DDBJ databases">
        <authorList>
            <person name="Nunn A."/>
            <person name="Chopra R."/>
            <person name="Nunn A."/>
            <person name="Contreras Garrido A."/>
        </authorList>
    </citation>
    <scope>NUCLEOTIDE SEQUENCE [LARGE SCALE GENOMIC DNA]</scope>
</reference>
<feature type="chain" id="PRO_5043739995" description="UspA domain-containing protein" evidence="1">
    <location>
        <begin position="23"/>
        <end position="98"/>
    </location>
</feature>
<name>A0AAU9RJW0_THLAR</name>
<feature type="domain" description="UspA" evidence="2">
    <location>
        <begin position="40"/>
        <end position="90"/>
    </location>
</feature>
<dbReference type="SUPFAM" id="SSF52402">
    <property type="entry name" value="Adenine nucleotide alpha hydrolases-like"/>
    <property type="match status" value="1"/>
</dbReference>
<protein>
    <recommendedName>
        <fullName evidence="2">UspA domain-containing protein</fullName>
    </recommendedName>
</protein>
<feature type="signal peptide" evidence="1">
    <location>
        <begin position="1"/>
        <end position="22"/>
    </location>
</feature>
<keyword evidence="4" id="KW-1185">Reference proteome</keyword>
<dbReference type="PANTHER" id="PTHR46553">
    <property type="entry name" value="ADENINE NUCLEOTIDE ALPHA HYDROLASES-LIKE SUPERFAMILY PROTEIN"/>
    <property type="match status" value="1"/>
</dbReference>
<accession>A0AAU9RJW0</accession>
<keyword evidence="1" id="KW-0732">Signal</keyword>
<dbReference type="PANTHER" id="PTHR46553:SF3">
    <property type="entry name" value="ADENINE NUCLEOTIDE ALPHA HYDROLASES-LIKE SUPERFAMILY PROTEIN"/>
    <property type="match status" value="1"/>
</dbReference>
<evidence type="ECO:0000313" key="4">
    <source>
        <dbReference type="Proteomes" id="UP000836841"/>
    </source>
</evidence>
<gene>
    <name evidence="3" type="ORF">TAV2_LOCUS4520</name>
</gene>
<dbReference type="Proteomes" id="UP000836841">
    <property type="component" value="Unassembled WGS sequence"/>
</dbReference>
<dbReference type="Gene3D" id="3.40.50.620">
    <property type="entry name" value="HUPs"/>
    <property type="match status" value="1"/>
</dbReference>
<dbReference type="AlphaFoldDB" id="A0AAU9RJW0"/>
<evidence type="ECO:0000313" key="3">
    <source>
        <dbReference type="EMBL" id="CAH2041774.1"/>
    </source>
</evidence>
<proteinExistence type="predicted"/>
<comment type="caution">
    <text evidence="3">The sequence shown here is derived from an EMBL/GenBank/DDBJ whole genome shotgun (WGS) entry which is preliminary data.</text>
</comment>
<organism evidence="3 4">
    <name type="scientific">Thlaspi arvense</name>
    <name type="common">Field penny-cress</name>
    <dbReference type="NCBI Taxonomy" id="13288"/>
    <lineage>
        <taxon>Eukaryota</taxon>
        <taxon>Viridiplantae</taxon>
        <taxon>Streptophyta</taxon>
        <taxon>Embryophyta</taxon>
        <taxon>Tracheophyta</taxon>
        <taxon>Spermatophyta</taxon>
        <taxon>Magnoliopsida</taxon>
        <taxon>eudicotyledons</taxon>
        <taxon>Gunneridae</taxon>
        <taxon>Pentapetalae</taxon>
        <taxon>rosids</taxon>
        <taxon>malvids</taxon>
        <taxon>Brassicales</taxon>
        <taxon>Brassicaceae</taxon>
        <taxon>Thlaspideae</taxon>
        <taxon>Thlaspi</taxon>
    </lineage>
</organism>
<dbReference type="EMBL" id="CAJVSB020000121">
    <property type="protein sequence ID" value="CAH2041774.1"/>
    <property type="molecule type" value="Genomic_DNA"/>
</dbReference>
<evidence type="ECO:0000256" key="1">
    <source>
        <dbReference type="SAM" id="SignalP"/>
    </source>
</evidence>